<name>A0A448YUQ8_9STRA</name>
<gene>
    <name evidence="2" type="ORF">PSNMU_V1.4_AUG-EV-PASAV3_0000810</name>
</gene>
<dbReference type="AlphaFoldDB" id="A0A448YUQ8"/>
<evidence type="ECO:0000313" key="2">
    <source>
        <dbReference type="EMBL" id="VEU33537.1"/>
    </source>
</evidence>
<organism evidence="2 3">
    <name type="scientific">Pseudo-nitzschia multistriata</name>
    <dbReference type="NCBI Taxonomy" id="183589"/>
    <lineage>
        <taxon>Eukaryota</taxon>
        <taxon>Sar</taxon>
        <taxon>Stramenopiles</taxon>
        <taxon>Ochrophyta</taxon>
        <taxon>Bacillariophyta</taxon>
        <taxon>Bacillariophyceae</taxon>
        <taxon>Bacillariophycidae</taxon>
        <taxon>Bacillariales</taxon>
        <taxon>Bacillariaceae</taxon>
        <taxon>Pseudo-nitzschia</taxon>
    </lineage>
</organism>
<feature type="transmembrane region" description="Helical" evidence="1">
    <location>
        <begin position="101"/>
        <end position="123"/>
    </location>
</feature>
<keyword evidence="1" id="KW-1133">Transmembrane helix</keyword>
<feature type="transmembrane region" description="Helical" evidence="1">
    <location>
        <begin position="67"/>
        <end position="95"/>
    </location>
</feature>
<dbReference type="Proteomes" id="UP000291116">
    <property type="component" value="Unassembled WGS sequence"/>
</dbReference>
<keyword evidence="1" id="KW-0812">Transmembrane</keyword>
<reference evidence="2 3" key="1">
    <citation type="submission" date="2019-01" db="EMBL/GenBank/DDBJ databases">
        <authorList>
            <person name="Ferrante I. M."/>
        </authorList>
    </citation>
    <scope>NUCLEOTIDE SEQUENCE [LARGE SCALE GENOMIC DNA]</scope>
    <source>
        <strain evidence="2 3">B856</strain>
    </source>
</reference>
<dbReference type="EMBL" id="CAACVS010000002">
    <property type="protein sequence ID" value="VEU33537.1"/>
    <property type="molecule type" value="Genomic_DNA"/>
</dbReference>
<protein>
    <recommendedName>
        <fullName evidence="4">MARVEL domain-containing protein</fullName>
    </recommendedName>
</protein>
<evidence type="ECO:0000256" key="1">
    <source>
        <dbReference type="SAM" id="Phobius"/>
    </source>
</evidence>
<accession>A0A448YUQ8</accession>
<dbReference type="OrthoDB" id="49231at2759"/>
<sequence>METKRQQLRLFAVLTSAVALFFWVWAILNTIRNGFDLGIVSFLTVMITGTYLFFLAHTRSVNLRGSYILISVVASHTFVALNYMIGVVFALVFMSPARKGYAIYCAVFTVLWAASAGLGGWLLKQYRSSEEAPAGNDSVPIEHTHDS</sequence>
<evidence type="ECO:0000313" key="3">
    <source>
        <dbReference type="Proteomes" id="UP000291116"/>
    </source>
</evidence>
<feature type="transmembrane region" description="Helical" evidence="1">
    <location>
        <begin position="34"/>
        <end position="55"/>
    </location>
</feature>
<keyword evidence="1" id="KW-0472">Membrane</keyword>
<keyword evidence="3" id="KW-1185">Reference proteome</keyword>
<proteinExistence type="predicted"/>
<evidence type="ECO:0008006" key="4">
    <source>
        <dbReference type="Google" id="ProtNLM"/>
    </source>
</evidence>
<feature type="transmembrane region" description="Helical" evidence="1">
    <location>
        <begin position="7"/>
        <end position="28"/>
    </location>
</feature>